<keyword evidence="5" id="KW-1185">Reference proteome</keyword>
<dbReference type="GO" id="GO:0008970">
    <property type="term" value="F:phospholipase A1 activity"/>
    <property type="evidence" value="ECO:0007669"/>
    <property type="project" value="InterPro"/>
</dbReference>
<dbReference type="InterPro" id="IPR029058">
    <property type="entry name" value="AB_hydrolase_fold"/>
</dbReference>
<keyword evidence="1" id="KW-0378">Hydrolase</keyword>
<sequence>MACTNMSNSTSQLVTSPKQLSKEGSEICRTFSGNDLRNQVKMQRFYSDIHLCHSVNQIHASKMDPKLKNSWSLEVFKFHLTGSFLPKSLPNFSRILQIRTRWIPKQQIKEADNDSLACEGFDIDGEKCEVDSCEDEVKENKEIDLWTFSKLLKKVSWTDTKLFSQSAFLCNMSYAISEMTAVDLRRHFGLEFVTSSLEKKEEAAVTKATLGQDFAYPPVDASPATKFEFEKSEVLDKNCLNNHPSVAYVIATSAASYVRSRAKDQSLLDSERQEDNSKINESNLLHEEKRSAQPRVYKTEVLAEYVTASTMTAVIATSEEEEEAAMALQSFHSSPGDWFVCDDSSTYTRCFVIQGSDSLASWQSNLLFEPTMFEGTDVLVHRGVYEAAKGMYEQLKPIIMEHLDKYGEGAKLSFTGHCFGGSVSLLVSLMLLTRKVVKPSALRPVVTFGSPFVFCDGQKILDALGLDEDHVHSVIMHRDIVPRAFSCNYPDHIVQILKRLNGAFRSHPCLIKNAKIYVFTHCNNALMAFLNSPHPLDTLKNITAYGSNGTLLRDHDSSNYLKAVNGVLRHHKTAVTRTARRQRSLLWPILTSQSPHAWGSCHDDN</sequence>
<organism evidence="4 5">
    <name type="scientific">Heracleum sosnowskyi</name>
    <dbReference type="NCBI Taxonomy" id="360622"/>
    <lineage>
        <taxon>Eukaryota</taxon>
        <taxon>Viridiplantae</taxon>
        <taxon>Streptophyta</taxon>
        <taxon>Embryophyta</taxon>
        <taxon>Tracheophyta</taxon>
        <taxon>Spermatophyta</taxon>
        <taxon>Magnoliopsida</taxon>
        <taxon>eudicotyledons</taxon>
        <taxon>Gunneridae</taxon>
        <taxon>Pentapetalae</taxon>
        <taxon>asterids</taxon>
        <taxon>campanulids</taxon>
        <taxon>Apiales</taxon>
        <taxon>Apiaceae</taxon>
        <taxon>Apioideae</taxon>
        <taxon>apioid superclade</taxon>
        <taxon>Tordylieae</taxon>
        <taxon>Tordyliinae</taxon>
        <taxon>Heracleum</taxon>
    </lineage>
</organism>
<dbReference type="SUPFAM" id="SSF53474">
    <property type="entry name" value="alpha/beta-Hydrolases"/>
    <property type="match status" value="1"/>
</dbReference>
<evidence type="ECO:0000313" key="5">
    <source>
        <dbReference type="Proteomes" id="UP001237642"/>
    </source>
</evidence>
<feature type="region of interest" description="Disordered" evidence="2">
    <location>
        <begin position="265"/>
        <end position="285"/>
    </location>
</feature>
<dbReference type="Pfam" id="PF01764">
    <property type="entry name" value="Lipase_3"/>
    <property type="match status" value="1"/>
</dbReference>
<dbReference type="InterPro" id="IPR043367">
    <property type="entry name" value="PLIP1/2/3"/>
</dbReference>
<evidence type="ECO:0000313" key="4">
    <source>
        <dbReference type="EMBL" id="KAK1364246.1"/>
    </source>
</evidence>
<reference evidence="4" key="2">
    <citation type="submission" date="2023-05" db="EMBL/GenBank/DDBJ databases">
        <authorList>
            <person name="Schelkunov M.I."/>
        </authorList>
    </citation>
    <scope>NUCLEOTIDE SEQUENCE</scope>
    <source>
        <strain evidence="4">Hsosn_3</strain>
        <tissue evidence="4">Leaf</tissue>
    </source>
</reference>
<proteinExistence type="predicted"/>
<gene>
    <name evidence="4" type="ORF">POM88_039807</name>
</gene>
<name>A0AAD8M855_9APIA</name>
<evidence type="ECO:0000256" key="2">
    <source>
        <dbReference type="SAM" id="MobiDB-lite"/>
    </source>
</evidence>
<feature type="domain" description="Fungal lipase-type" evidence="3">
    <location>
        <begin position="351"/>
        <end position="488"/>
    </location>
</feature>
<dbReference type="Gene3D" id="3.40.50.1820">
    <property type="entry name" value="alpha/beta hydrolase"/>
    <property type="match status" value="1"/>
</dbReference>
<dbReference type="GO" id="GO:0006629">
    <property type="term" value="P:lipid metabolic process"/>
    <property type="evidence" value="ECO:0007669"/>
    <property type="project" value="InterPro"/>
</dbReference>
<dbReference type="CDD" id="cd00519">
    <property type="entry name" value="Lipase_3"/>
    <property type="match status" value="1"/>
</dbReference>
<dbReference type="PANTHER" id="PTHR46483">
    <property type="entry name" value="PHOSPHOLIPASE A1 PLIP2, CHLOROPLASTIC"/>
    <property type="match status" value="1"/>
</dbReference>
<comment type="caution">
    <text evidence="4">The sequence shown here is derived from an EMBL/GenBank/DDBJ whole genome shotgun (WGS) entry which is preliminary data.</text>
</comment>
<dbReference type="EMBL" id="JAUIZM010000009">
    <property type="protein sequence ID" value="KAK1364246.1"/>
    <property type="molecule type" value="Genomic_DNA"/>
</dbReference>
<dbReference type="PANTHER" id="PTHR46483:SF1">
    <property type="entry name" value="PHOSPHOLIPASE A1 PLIP1, CHLOROPLASTIC"/>
    <property type="match status" value="1"/>
</dbReference>
<evidence type="ECO:0000259" key="3">
    <source>
        <dbReference type="Pfam" id="PF01764"/>
    </source>
</evidence>
<dbReference type="InterPro" id="IPR002921">
    <property type="entry name" value="Fungal_lipase-type"/>
</dbReference>
<accession>A0AAD8M855</accession>
<reference evidence="4" key="1">
    <citation type="submission" date="2023-02" db="EMBL/GenBank/DDBJ databases">
        <title>Genome of toxic invasive species Heracleum sosnowskyi carries increased number of genes despite the absence of recent whole-genome duplications.</title>
        <authorList>
            <person name="Schelkunov M."/>
            <person name="Shtratnikova V."/>
            <person name="Makarenko M."/>
            <person name="Klepikova A."/>
            <person name="Omelchenko D."/>
            <person name="Novikova G."/>
            <person name="Obukhova E."/>
            <person name="Bogdanov V."/>
            <person name="Penin A."/>
            <person name="Logacheva M."/>
        </authorList>
    </citation>
    <scope>NUCLEOTIDE SEQUENCE</scope>
    <source>
        <strain evidence="4">Hsosn_3</strain>
        <tissue evidence="4">Leaf</tissue>
    </source>
</reference>
<evidence type="ECO:0000256" key="1">
    <source>
        <dbReference type="ARBA" id="ARBA00022801"/>
    </source>
</evidence>
<protein>
    <submittedName>
        <fullName evidence="4">Phospholipase A1 PLIP1, chloroplastic</fullName>
    </submittedName>
</protein>
<dbReference type="AlphaFoldDB" id="A0AAD8M855"/>
<dbReference type="Proteomes" id="UP001237642">
    <property type="component" value="Unassembled WGS sequence"/>
</dbReference>